<evidence type="ECO:0000256" key="3">
    <source>
        <dbReference type="ARBA" id="ARBA00022475"/>
    </source>
</evidence>
<keyword evidence="7 8" id="KW-0472">Membrane</keyword>
<reference evidence="12" key="1">
    <citation type="submission" date="2025-04" db="UniProtKB">
        <authorList>
            <consortium name="RefSeq"/>
        </authorList>
    </citation>
    <scope>IDENTIFICATION</scope>
    <source>
        <tissue evidence="12">Whole insect</tissue>
    </source>
</reference>
<dbReference type="GO" id="GO:0022857">
    <property type="term" value="F:transmembrane transporter activity"/>
    <property type="evidence" value="ECO:0007669"/>
    <property type="project" value="InterPro"/>
</dbReference>
<keyword evidence="6 8" id="KW-1133">Transmembrane helix</keyword>
<feature type="domain" description="Major facilitator superfamily (MFS) profile" evidence="9">
    <location>
        <begin position="14"/>
        <end position="448"/>
    </location>
</feature>
<keyword evidence="5 8" id="KW-0812">Transmembrane</keyword>
<dbReference type="InterPro" id="IPR050549">
    <property type="entry name" value="MFS_Trehalose_Transporter"/>
</dbReference>
<feature type="transmembrane region" description="Helical" evidence="8">
    <location>
        <begin position="91"/>
        <end position="110"/>
    </location>
</feature>
<feature type="transmembrane region" description="Helical" evidence="8">
    <location>
        <begin position="174"/>
        <end position="196"/>
    </location>
</feature>
<comment type="subcellular location">
    <subcellularLocation>
        <location evidence="1">Cell membrane</location>
        <topology evidence="1">Multi-pass membrane protein</topology>
    </subcellularLocation>
</comment>
<proteinExistence type="predicted"/>
<keyword evidence="11" id="KW-1185">Reference proteome</keyword>
<dbReference type="OrthoDB" id="4142200at2759"/>
<feature type="transmembrane region" description="Helical" evidence="8">
    <location>
        <begin position="323"/>
        <end position="344"/>
    </location>
</feature>
<keyword evidence="4" id="KW-0762">Sugar transport</keyword>
<organism evidence="12">
    <name type="scientific">Diabrotica virgifera virgifera</name>
    <name type="common">western corn rootworm</name>
    <dbReference type="NCBI Taxonomy" id="50390"/>
    <lineage>
        <taxon>Eukaryota</taxon>
        <taxon>Metazoa</taxon>
        <taxon>Ecdysozoa</taxon>
        <taxon>Arthropoda</taxon>
        <taxon>Hexapoda</taxon>
        <taxon>Insecta</taxon>
        <taxon>Pterygota</taxon>
        <taxon>Neoptera</taxon>
        <taxon>Endopterygota</taxon>
        <taxon>Coleoptera</taxon>
        <taxon>Polyphaga</taxon>
        <taxon>Cucujiformia</taxon>
        <taxon>Chrysomeloidea</taxon>
        <taxon>Chrysomelidae</taxon>
        <taxon>Galerucinae</taxon>
        <taxon>Diabroticina</taxon>
        <taxon>Diabroticites</taxon>
        <taxon>Diabrotica</taxon>
    </lineage>
</organism>
<evidence type="ECO:0000256" key="6">
    <source>
        <dbReference type="ARBA" id="ARBA00022989"/>
    </source>
</evidence>
<keyword evidence="2" id="KW-0813">Transport</keyword>
<dbReference type="PROSITE" id="PS00217">
    <property type="entry name" value="SUGAR_TRANSPORT_2"/>
    <property type="match status" value="1"/>
</dbReference>
<dbReference type="KEGG" id="dvv:114344502"/>
<dbReference type="InterPro" id="IPR036259">
    <property type="entry name" value="MFS_trans_sf"/>
</dbReference>
<feature type="transmembrane region" description="Helical" evidence="8">
    <location>
        <begin position="419"/>
        <end position="444"/>
    </location>
</feature>
<dbReference type="Pfam" id="PF00083">
    <property type="entry name" value="Sugar_tr"/>
    <property type="match status" value="1"/>
</dbReference>
<evidence type="ECO:0000313" key="11">
    <source>
        <dbReference type="Proteomes" id="UP001652700"/>
    </source>
</evidence>
<dbReference type="InterPro" id="IPR020846">
    <property type="entry name" value="MFS_dom"/>
</dbReference>
<feature type="transmembrane region" description="Helical" evidence="8">
    <location>
        <begin position="12"/>
        <end position="35"/>
    </location>
</feature>
<dbReference type="PROSITE" id="PS50850">
    <property type="entry name" value="MFS"/>
    <property type="match status" value="1"/>
</dbReference>
<dbReference type="RefSeq" id="XP_028151139.1">
    <property type="nucleotide sequence ID" value="XM_028295338.1"/>
</dbReference>
<evidence type="ECO:0000256" key="8">
    <source>
        <dbReference type="SAM" id="Phobius"/>
    </source>
</evidence>
<dbReference type="GeneID" id="114344502"/>
<feature type="transmembrane region" description="Helical" evidence="8">
    <location>
        <begin position="149"/>
        <end position="168"/>
    </location>
</feature>
<dbReference type="SUPFAM" id="SSF103473">
    <property type="entry name" value="MFS general substrate transporter"/>
    <property type="match status" value="1"/>
</dbReference>
<feature type="transmembrane region" description="Helical" evidence="8">
    <location>
        <begin position="393"/>
        <end position="413"/>
    </location>
</feature>
<evidence type="ECO:0000256" key="2">
    <source>
        <dbReference type="ARBA" id="ARBA00022448"/>
    </source>
</evidence>
<evidence type="ECO:0000259" key="9">
    <source>
        <dbReference type="PROSITE" id="PS50850"/>
    </source>
</evidence>
<feature type="transmembrane region" description="Helical" evidence="8">
    <location>
        <begin position="116"/>
        <end position="137"/>
    </location>
</feature>
<protein>
    <submittedName>
        <fullName evidence="12">Facilitated trehalose transporter Tret1-like</fullName>
    </submittedName>
</protein>
<evidence type="ECO:0000256" key="1">
    <source>
        <dbReference type="ARBA" id="ARBA00004651"/>
    </source>
</evidence>
<dbReference type="FunFam" id="1.20.1250.20:FF:000218">
    <property type="entry name" value="facilitated trehalose transporter Tret1"/>
    <property type="match status" value="1"/>
</dbReference>
<dbReference type="InterPro" id="IPR005828">
    <property type="entry name" value="MFS_sugar_transport-like"/>
</dbReference>
<dbReference type="InParanoid" id="A0A6P7GNC6"/>
<dbReference type="Proteomes" id="UP001652700">
    <property type="component" value="Unplaced"/>
</dbReference>
<sequence>MEEPLLKKEPINLIPYLGTLSANFLSISIATIFSWPSPSIPQLLSNNTDINPLGRPITTFEESSIASLQSAGSIVGTIIAGIIADKLGLKRSLVICSLPILASYMLIAYARVAYLFLIARFILGVSLGINLSILPNYVSEIAEDFNRGFLGTSMGILGCIGHLLTYGVGPLVSIRTFAFIAMGSVLIFLITFTPFFPESPYFLLTKNKFQEARQSLRKIRSRGNIEKELIYLTRHIEKSKQTRSAWKDILRLKSVRRGLVISCGLHLLPHIIGMPILTIYLQPIAEASDTSIPPYIVSIFVAVAQMIATIIASLLTDKFGRKVFLYISTTGCTLSLFSLGYYFFYKTRDYDVSSIFWLPLVGLMGYFISISIGYNTLPFVVSGEVFANNSKSVYMSIGTCVNLSFGYLLSSSFPFVVEYIGMSAIFFIFSGLSILGYFFLYFVVPETKGLSFQEIQILLND</sequence>
<evidence type="ECO:0000313" key="10">
    <source>
        <dbReference type="EnsemblMetazoa" id="XP_028151139.1"/>
    </source>
</evidence>
<dbReference type="AlphaFoldDB" id="A0A6P7GNC6"/>
<dbReference type="PANTHER" id="PTHR48021:SF47">
    <property type="entry name" value="GH17672P"/>
    <property type="match status" value="1"/>
</dbReference>
<name>A0A6P7GNC6_DIAVI</name>
<evidence type="ECO:0000256" key="7">
    <source>
        <dbReference type="ARBA" id="ARBA00023136"/>
    </source>
</evidence>
<gene>
    <name evidence="12" type="primary">LOC114344502</name>
</gene>
<accession>A0A6P7GNC6</accession>
<feature type="transmembrane region" description="Helical" evidence="8">
    <location>
        <begin position="259"/>
        <end position="280"/>
    </location>
</feature>
<feature type="transmembrane region" description="Helical" evidence="8">
    <location>
        <begin position="356"/>
        <end position="381"/>
    </location>
</feature>
<keyword evidence="3" id="KW-1003">Cell membrane</keyword>
<dbReference type="EnsemblMetazoa" id="XM_028295338.2">
    <property type="protein sequence ID" value="XP_028151139.1"/>
    <property type="gene ID" value="LOC114344502"/>
</dbReference>
<evidence type="ECO:0000256" key="4">
    <source>
        <dbReference type="ARBA" id="ARBA00022597"/>
    </source>
</evidence>
<feature type="transmembrane region" description="Helical" evidence="8">
    <location>
        <begin position="292"/>
        <end position="316"/>
    </location>
</feature>
<dbReference type="Gene3D" id="1.20.1250.20">
    <property type="entry name" value="MFS general substrate transporter like domains"/>
    <property type="match status" value="1"/>
</dbReference>
<dbReference type="PANTHER" id="PTHR48021">
    <property type="match status" value="1"/>
</dbReference>
<dbReference type="GO" id="GO:0005886">
    <property type="term" value="C:plasma membrane"/>
    <property type="evidence" value="ECO:0007669"/>
    <property type="project" value="UniProtKB-SubCell"/>
</dbReference>
<evidence type="ECO:0000313" key="12">
    <source>
        <dbReference type="RefSeq" id="XP_028151139.1"/>
    </source>
</evidence>
<reference evidence="10" key="2">
    <citation type="submission" date="2025-05" db="UniProtKB">
        <authorList>
            <consortium name="EnsemblMetazoa"/>
        </authorList>
    </citation>
    <scope>IDENTIFICATION</scope>
</reference>
<dbReference type="InterPro" id="IPR005829">
    <property type="entry name" value="Sugar_transporter_CS"/>
</dbReference>
<evidence type="ECO:0000256" key="5">
    <source>
        <dbReference type="ARBA" id="ARBA00022692"/>
    </source>
</evidence>
<feature type="transmembrane region" description="Helical" evidence="8">
    <location>
        <begin position="65"/>
        <end position="84"/>
    </location>
</feature>